<feature type="transmembrane region" description="Helical" evidence="1">
    <location>
        <begin position="188"/>
        <end position="208"/>
    </location>
</feature>
<feature type="transmembrane region" description="Helical" evidence="1">
    <location>
        <begin position="12"/>
        <end position="34"/>
    </location>
</feature>
<evidence type="ECO:0000313" key="3">
    <source>
        <dbReference type="Proteomes" id="UP001165287"/>
    </source>
</evidence>
<feature type="transmembrane region" description="Helical" evidence="1">
    <location>
        <begin position="164"/>
        <end position="182"/>
    </location>
</feature>
<keyword evidence="1" id="KW-1133">Transmembrane helix</keyword>
<organism evidence="2 3">
    <name type="scientific">Metabacillus rhizolycopersici</name>
    <dbReference type="NCBI Taxonomy" id="2875709"/>
    <lineage>
        <taxon>Bacteria</taxon>
        <taxon>Bacillati</taxon>
        <taxon>Bacillota</taxon>
        <taxon>Bacilli</taxon>
        <taxon>Bacillales</taxon>
        <taxon>Bacillaceae</taxon>
        <taxon>Metabacillus</taxon>
    </lineage>
</organism>
<keyword evidence="3" id="KW-1185">Reference proteome</keyword>
<sequence length="238" mass="25241">MESAMRLATSFPMWIIALIILGVVIFQAIVFMRLATKTSQSVGLTNSEVKSAIKVGGISAIGPAMGSMIIAVSLITFLGEPLTLMRSAVIGSSAIESVGASLAAQAYGTELGSVGFNEQAFTTVVWTLCLGGLGWLFFVVLFIKSLSKVEQKVVNNNNAKKGNLMAIISSAAMLGVFGNFTTGEVLKGITHTGVILTAAITMFVLFSLSNKLKMNWIKEWSLGLSILVSLTVSYFITL</sequence>
<proteinExistence type="predicted"/>
<keyword evidence="1" id="KW-0472">Membrane</keyword>
<feature type="transmembrane region" description="Helical" evidence="1">
    <location>
        <begin position="120"/>
        <end position="143"/>
    </location>
</feature>
<comment type="caution">
    <text evidence="2">The sequence shown here is derived from an EMBL/GenBank/DDBJ whole genome shotgun (WGS) entry which is preliminary data.</text>
</comment>
<feature type="transmembrane region" description="Helical" evidence="1">
    <location>
        <begin position="220"/>
        <end position="237"/>
    </location>
</feature>
<evidence type="ECO:0000313" key="2">
    <source>
        <dbReference type="EMBL" id="MBZ5749482.1"/>
    </source>
</evidence>
<accession>A0ABS7UME0</accession>
<dbReference type="Pfam" id="PF16481">
    <property type="entry name" value="DUF5058"/>
    <property type="match status" value="1"/>
</dbReference>
<protein>
    <submittedName>
        <fullName evidence="2">DUF5058 family protein</fullName>
    </submittedName>
</protein>
<evidence type="ECO:0000256" key="1">
    <source>
        <dbReference type="SAM" id="Phobius"/>
    </source>
</evidence>
<dbReference type="InterPro" id="IPR032479">
    <property type="entry name" value="DUF5058"/>
</dbReference>
<dbReference type="RefSeq" id="WP_224137260.1">
    <property type="nucleotide sequence ID" value="NZ_JAIQUM010000006.1"/>
</dbReference>
<reference evidence="2" key="1">
    <citation type="submission" date="2024-05" db="EMBL/GenBank/DDBJ databases">
        <title>Metabacillus sp. nov., isolated from the rhizosphere soil of tomato plants.</title>
        <authorList>
            <person name="Ma R."/>
        </authorList>
    </citation>
    <scope>NUCLEOTIDE SEQUENCE</scope>
    <source>
        <strain evidence="2">DBTR6</strain>
    </source>
</reference>
<keyword evidence="1" id="KW-0812">Transmembrane</keyword>
<gene>
    <name evidence="2" type="ORF">K9V48_04295</name>
</gene>
<name>A0ABS7UME0_9BACI</name>
<feature type="transmembrane region" description="Helical" evidence="1">
    <location>
        <begin position="55"/>
        <end position="78"/>
    </location>
</feature>
<dbReference type="EMBL" id="JAIQUM010000006">
    <property type="protein sequence ID" value="MBZ5749482.1"/>
    <property type="molecule type" value="Genomic_DNA"/>
</dbReference>
<dbReference type="Proteomes" id="UP001165287">
    <property type="component" value="Unassembled WGS sequence"/>
</dbReference>